<evidence type="ECO:0000256" key="2">
    <source>
        <dbReference type="ARBA" id="ARBA00022064"/>
    </source>
</evidence>
<keyword evidence="7 8" id="KW-0472">Membrane</keyword>
<dbReference type="GO" id="GO:0034389">
    <property type="term" value="P:lipid droplet organization"/>
    <property type="evidence" value="ECO:0000318"/>
    <property type="project" value="GO_Central"/>
</dbReference>
<feature type="transmembrane region" description="Helical" evidence="8">
    <location>
        <begin position="195"/>
        <end position="217"/>
    </location>
</feature>
<evidence type="ECO:0000256" key="6">
    <source>
        <dbReference type="ARBA" id="ARBA00023098"/>
    </source>
</evidence>
<evidence type="ECO:0000313" key="9">
    <source>
        <dbReference type="EMBL" id="EDO33269.1"/>
    </source>
</evidence>
<dbReference type="Pfam" id="PF06775">
    <property type="entry name" value="Seipin"/>
    <property type="match status" value="1"/>
</dbReference>
<dbReference type="AlphaFoldDB" id="A7SSR1"/>
<keyword evidence="3 8" id="KW-0812">Transmembrane</keyword>
<dbReference type="OrthoDB" id="3990054at2759"/>
<feature type="transmembrane region" description="Helical" evidence="8">
    <location>
        <begin position="6"/>
        <end position="22"/>
    </location>
</feature>
<evidence type="ECO:0000313" key="10">
    <source>
        <dbReference type="Proteomes" id="UP000001593"/>
    </source>
</evidence>
<keyword evidence="10" id="KW-1185">Reference proteome</keyword>
<dbReference type="EMBL" id="DS469781">
    <property type="protein sequence ID" value="EDO33269.1"/>
    <property type="molecule type" value="Genomic_DNA"/>
</dbReference>
<evidence type="ECO:0000256" key="8">
    <source>
        <dbReference type="SAM" id="Phobius"/>
    </source>
</evidence>
<organism evidence="9 10">
    <name type="scientific">Nematostella vectensis</name>
    <name type="common">Starlet sea anemone</name>
    <dbReference type="NCBI Taxonomy" id="45351"/>
    <lineage>
        <taxon>Eukaryota</taxon>
        <taxon>Metazoa</taxon>
        <taxon>Cnidaria</taxon>
        <taxon>Anthozoa</taxon>
        <taxon>Hexacorallia</taxon>
        <taxon>Actiniaria</taxon>
        <taxon>Edwardsiidae</taxon>
        <taxon>Nematostella</taxon>
    </lineage>
</organism>
<evidence type="ECO:0000256" key="4">
    <source>
        <dbReference type="ARBA" id="ARBA00022824"/>
    </source>
</evidence>
<reference evidence="9 10" key="1">
    <citation type="journal article" date="2007" name="Science">
        <title>Sea anemone genome reveals ancestral eumetazoan gene repertoire and genomic organization.</title>
        <authorList>
            <person name="Putnam N.H."/>
            <person name="Srivastava M."/>
            <person name="Hellsten U."/>
            <person name="Dirks B."/>
            <person name="Chapman J."/>
            <person name="Salamov A."/>
            <person name="Terry A."/>
            <person name="Shapiro H."/>
            <person name="Lindquist E."/>
            <person name="Kapitonov V.V."/>
            <person name="Jurka J."/>
            <person name="Genikhovich G."/>
            <person name="Grigoriev I.V."/>
            <person name="Lucas S.M."/>
            <person name="Steele R.E."/>
            <person name="Finnerty J.R."/>
            <person name="Technau U."/>
            <person name="Martindale M.Q."/>
            <person name="Rokhsar D.S."/>
        </authorList>
    </citation>
    <scope>NUCLEOTIDE SEQUENCE [LARGE SCALE GENOMIC DNA]</scope>
    <source>
        <strain evidence="10">CH2 X CH6</strain>
    </source>
</reference>
<sequence length="218" mass="24830">CTVLALVWVAVMMYVSFYYAYMPTVRHAEPVYLQFASDCETGICSYPEANVSLSKGERILMRGLKYQVFLDLEMPHSPVNEKLGMFMVNVKFYSSSGSVVAKSSRSSMLHFKSGLHQMIYTVFMSFPLMFGFSEEKQIVPVRLFENYVDDSYHPAVTININIAAKHIEFYSASLRIEAQFTGLRHILFAWPATSALVIITANFIVVSFIFFFAYTAFV</sequence>
<dbReference type="InterPro" id="IPR009617">
    <property type="entry name" value="Seipin"/>
</dbReference>
<keyword evidence="6" id="KW-0443">Lipid metabolism</keyword>
<dbReference type="KEGG" id="nve:5504444"/>
<comment type="subcellular location">
    <subcellularLocation>
        <location evidence="1">Endoplasmic reticulum membrane</location>
        <topology evidence="1">Multi-pass membrane protein</topology>
    </subcellularLocation>
</comment>
<evidence type="ECO:0000256" key="7">
    <source>
        <dbReference type="ARBA" id="ARBA00023136"/>
    </source>
</evidence>
<feature type="non-terminal residue" evidence="9">
    <location>
        <position position="1"/>
    </location>
</feature>
<protein>
    <recommendedName>
        <fullName evidence="2">Seipin</fullName>
    </recommendedName>
</protein>
<evidence type="ECO:0000256" key="1">
    <source>
        <dbReference type="ARBA" id="ARBA00004477"/>
    </source>
</evidence>
<proteinExistence type="predicted"/>
<dbReference type="PhylomeDB" id="A7SSR1"/>
<dbReference type="CDD" id="cd23995">
    <property type="entry name" value="Seipin_BSCL2_like"/>
    <property type="match status" value="1"/>
</dbReference>
<feature type="non-terminal residue" evidence="9">
    <location>
        <position position="218"/>
    </location>
</feature>
<evidence type="ECO:0000256" key="5">
    <source>
        <dbReference type="ARBA" id="ARBA00022989"/>
    </source>
</evidence>
<gene>
    <name evidence="9" type="ORF">NEMVEDRAFT_v1g130185</name>
</gene>
<dbReference type="eggNOG" id="KOG4200">
    <property type="taxonomic scope" value="Eukaryota"/>
</dbReference>
<dbReference type="PANTHER" id="PTHR21212">
    <property type="entry name" value="BERNARDINELLI-SEIP CONGENITAL LIPODYSTROPHY 2 HOMOLOG BSCL2 PROTEIN"/>
    <property type="match status" value="1"/>
</dbReference>
<dbReference type="STRING" id="45351.A7SSR1"/>
<keyword evidence="5 8" id="KW-1133">Transmembrane helix</keyword>
<dbReference type="HOGENOM" id="CLU_049458_1_0_1"/>
<dbReference type="PANTHER" id="PTHR21212:SF0">
    <property type="entry name" value="SEIPIN"/>
    <property type="match status" value="1"/>
</dbReference>
<dbReference type="GO" id="GO:0019915">
    <property type="term" value="P:lipid storage"/>
    <property type="evidence" value="ECO:0000318"/>
    <property type="project" value="GO_Central"/>
</dbReference>
<dbReference type="GO" id="GO:0006629">
    <property type="term" value="P:lipid metabolic process"/>
    <property type="evidence" value="ECO:0007669"/>
    <property type="project" value="UniProtKB-KW"/>
</dbReference>
<evidence type="ECO:0000256" key="3">
    <source>
        <dbReference type="ARBA" id="ARBA00022692"/>
    </source>
</evidence>
<dbReference type="Proteomes" id="UP000001593">
    <property type="component" value="Unassembled WGS sequence"/>
</dbReference>
<dbReference type="GO" id="GO:0005789">
    <property type="term" value="C:endoplasmic reticulum membrane"/>
    <property type="evidence" value="ECO:0000318"/>
    <property type="project" value="GO_Central"/>
</dbReference>
<accession>A7SSR1</accession>
<keyword evidence="4" id="KW-0256">Endoplasmic reticulum</keyword>
<dbReference type="OMA" id="HAVFIAM"/>
<dbReference type="InParanoid" id="A7SSR1"/>
<dbReference type="GO" id="GO:0140042">
    <property type="term" value="P:lipid droplet formation"/>
    <property type="evidence" value="ECO:0007669"/>
    <property type="project" value="UniProtKB-ARBA"/>
</dbReference>
<name>A7SSR1_NEMVE</name>